<dbReference type="Proteomes" id="UP000886523">
    <property type="component" value="Unassembled WGS sequence"/>
</dbReference>
<dbReference type="InterPro" id="IPR016024">
    <property type="entry name" value="ARM-type_fold"/>
</dbReference>
<dbReference type="OrthoDB" id="760868at2759"/>
<keyword evidence="3" id="KW-0813">Transport</keyword>
<evidence type="ECO:0000256" key="1">
    <source>
        <dbReference type="ARBA" id="ARBA00004123"/>
    </source>
</evidence>
<dbReference type="InterPro" id="IPR011989">
    <property type="entry name" value="ARM-like"/>
</dbReference>
<dbReference type="PROSITE" id="PS50166">
    <property type="entry name" value="IMPORTIN_B_NT"/>
    <property type="match status" value="1"/>
</dbReference>
<dbReference type="GO" id="GO:0005829">
    <property type="term" value="C:cytosol"/>
    <property type="evidence" value="ECO:0007669"/>
    <property type="project" value="TreeGrafter"/>
</dbReference>
<evidence type="ECO:0000256" key="5">
    <source>
        <dbReference type="ARBA" id="ARBA00022927"/>
    </source>
</evidence>
<protein>
    <recommendedName>
        <fullName evidence="8">Importin N-terminal domain-containing protein</fullName>
    </recommendedName>
</protein>
<evidence type="ECO:0000256" key="3">
    <source>
        <dbReference type="ARBA" id="ARBA00022448"/>
    </source>
</evidence>
<dbReference type="InterPro" id="IPR013713">
    <property type="entry name" value="XPO2_central"/>
</dbReference>
<evidence type="ECO:0000256" key="7">
    <source>
        <dbReference type="SAM" id="MobiDB-lite"/>
    </source>
</evidence>
<dbReference type="PANTHER" id="PTHR10997">
    <property type="entry name" value="IMPORTIN-7, 8, 11"/>
    <property type="match status" value="1"/>
</dbReference>
<evidence type="ECO:0000256" key="6">
    <source>
        <dbReference type="ARBA" id="ARBA00023242"/>
    </source>
</evidence>
<comment type="subcellular location">
    <subcellularLocation>
        <location evidence="2">Cytoplasm</location>
    </subcellularLocation>
    <subcellularLocation>
        <location evidence="1">Nucleus</location>
    </subcellularLocation>
</comment>
<evidence type="ECO:0000313" key="10">
    <source>
        <dbReference type="Proteomes" id="UP000886523"/>
    </source>
</evidence>
<dbReference type="AlphaFoldDB" id="A0A9P6DYY9"/>
<reference evidence="9" key="1">
    <citation type="journal article" date="2020" name="Nat. Commun.">
        <title>Large-scale genome sequencing of mycorrhizal fungi provides insights into the early evolution of symbiotic traits.</title>
        <authorList>
            <person name="Miyauchi S."/>
            <person name="Kiss E."/>
            <person name="Kuo A."/>
            <person name="Drula E."/>
            <person name="Kohler A."/>
            <person name="Sanchez-Garcia M."/>
            <person name="Morin E."/>
            <person name="Andreopoulos B."/>
            <person name="Barry K.W."/>
            <person name="Bonito G."/>
            <person name="Buee M."/>
            <person name="Carver A."/>
            <person name="Chen C."/>
            <person name="Cichocki N."/>
            <person name="Clum A."/>
            <person name="Culley D."/>
            <person name="Crous P.W."/>
            <person name="Fauchery L."/>
            <person name="Girlanda M."/>
            <person name="Hayes R.D."/>
            <person name="Keri Z."/>
            <person name="LaButti K."/>
            <person name="Lipzen A."/>
            <person name="Lombard V."/>
            <person name="Magnuson J."/>
            <person name="Maillard F."/>
            <person name="Murat C."/>
            <person name="Nolan M."/>
            <person name="Ohm R.A."/>
            <person name="Pangilinan J."/>
            <person name="Pereira M.F."/>
            <person name="Perotto S."/>
            <person name="Peter M."/>
            <person name="Pfister S."/>
            <person name="Riley R."/>
            <person name="Sitrit Y."/>
            <person name="Stielow J.B."/>
            <person name="Szollosi G."/>
            <person name="Zifcakova L."/>
            <person name="Stursova M."/>
            <person name="Spatafora J.W."/>
            <person name="Tedersoo L."/>
            <person name="Vaario L.M."/>
            <person name="Yamada A."/>
            <person name="Yan M."/>
            <person name="Wang P."/>
            <person name="Xu J."/>
            <person name="Bruns T."/>
            <person name="Baldrian P."/>
            <person name="Vilgalys R."/>
            <person name="Dunand C."/>
            <person name="Henrissat B."/>
            <person name="Grigoriev I.V."/>
            <person name="Hibbett D."/>
            <person name="Nagy L.G."/>
            <person name="Martin F.M."/>
        </authorList>
    </citation>
    <scope>NUCLEOTIDE SEQUENCE</scope>
    <source>
        <strain evidence="9">UP504</strain>
    </source>
</reference>
<dbReference type="InterPro" id="IPR001494">
    <property type="entry name" value="Importin-beta_N"/>
</dbReference>
<keyword evidence="4" id="KW-0963">Cytoplasm</keyword>
<gene>
    <name evidence="9" type="ORF">BS47DRAFT_1340813</name>
</gene>
<sequence length="1072" mass="118214">MDVHSIANLFATSLNPDPNVRKAGEIEIRRIGSHEGVLSALVQIIGNEAVDPAVRQACVVYLKNRVSRAYFVDPAHPRPDAAPIPESDRIFLKQNILPLLVASTTRSIRVQLASCFKTVLSHDFPDNWPGIVDDIMTLLQRGDQRSVYGGCLALLELIRSVRFRVEGNLTHQIAEKTFPALVELGTSIANNMTPDNADCLHLILKTYKASMQTSLSPHQQSPQSIIPWGRLFFQVVNVRLPPGVLLPGDKDDWEKSEWWKAKKWAYNTLNRLFQRYGNPSQLPNSMKKDIKGFSEHFVVSFAPEIFKIYLNQVELYVKKESWLSRKSLSAIIMFFTSCVKPKSTWAILKPHVETLTSTFIFPTLVFDQERADLWSSDPLEYVRRSIEFDDAASPSAAATSCLLQLVQNRRKSTFLPILKFINDVLSSNSATPNEKFGALSMTSALGGVIMRNETVKPQMEEFVMKFVLPEFSSQLGFMRQAACEVIGTLERFGMGWSNQANLEAIYHAVGNGIEDRELPVRVPAMMALVHLIPHDSVRKALVPSVEKIMHILFSLADETDMDAVSEAMETFIESFQAELVPASVQIVERLCQSYVRLIGEYSAAQANSGHDVADNASFIMSPDDDKSMAMMGVTKTIEAVVDAIDTLENPKEVVFHVQELVIPIIILTMERQVIELFDSMFALVDSFTFTLRQISPSMWNVFEQMYKLFKSVAIDYLDEMVPSLDNFIDFGKDTFAQSPEYRRMAIDICITALTNAALGDSDRVNGCALGESILLNLRGHVDDALPSIIAAAAGIFTSPSRSAALRIAILNLLINCVLYNPTLALHIMVDSGNAGNGSSVLARAFFDAWFVALGSEGGKALPRVHDKRLSIVALSALLEMNPVGVPAELRGGWPAIVGGALNVFGEWSRAVERREAMVNAVIEEGDEDDFALEEAVAGSGDIGDDDDKDVWDEDDDYLEMLAEEGVRLRANRTAAAAANPGGTGADPEEESDVSSSEGELEEELDVETALDKVDPYVVFKAALTAFQMNNAPGYQAATTSLSVEQQTVLMEVMRIAQLNEANATAGATIDQS</sequence>
<accession>A0A9P6DYY9</accession>
<organism evidence="9 10">
    <name type="scientific">Hydnum rufescens UP504</name>
    <dbReference type="NCBI Taxonomy" id="1448309"/>
    <lineage>
        <taxon>Eukaryota</taxon>
        <taxon>Fungi</taxon>
        <taxon>Dikarya</taxon>
        <taxon>Basidiomycota</taxon>
        <taxon>Agaricomycotina</taxon>
        <taxon>Agaricomycetes</taxon>
        <taxon>Cantharellales</taxon>
        <taxon>Hydnaceae</taxon>
        <taxon>Hydnum</taxon>
    </lineage>
</organism>
<feature type="compositionally biased region" description="Acidic residues" evidence="7">
    <location>
        <begin position="986"/>
        <end position="1005"/>
    </location>
</feature>
<evidence type="ECO:0000313" key="9">
    <source>
        <dbReference type="EMBL" id="KAF9516474.1"/>
    </source>
</evidence>
<dbReference type="PANTHER" id="PTHR10997:SF18">
    <property type="entry name" value="D-IMPORTIN 7_RANBP7"/>
    <property type="match status" value="1"/>
</dbReference>
<comment type="caution">
    <text evidence="9">The sequence shown here is derived from an EMBL/GenBank/DDBJ whole genome shotgun (WGS) entry which is preliminary data.</text>
</comment>
<keyword evidence="10" id="KW-1185">Reference proteome</keyword>
<keyword evidence="6" id="KW-0539">Nucleus</keyword>
<name>A0A9P6DYY9_9AGAM</name>
<feature type="domain" description="Importin N-terminal" evidence="8">
    <location>
        <begin position="24"/>
        <end position="102"/>
    </location>
</feature>
<dbReference type="SUPFAM" id="SSF48371">
    <property type="entry name" value="ARM repeat"/>
    <property type="match status" value="1"/>
</dbReference>
<evidence type="ECO:0000256" key="4">
    <source>
        <dbReference type="ARBA" id="ARBA00022490"/>
    </source>
</evidence>
<proteinExistence type="predicted"/>
<dbReference type="SMART" id="SM00913">
    <property type="entry name" value="IBN_N"/>
    <property type="match status" value="1"/>
</dbReference>
<keyword evidence="5" id="KW-0653">Protein transport</keyword>
<dbReference type="GO" id="GO:0006606">
    <property type="term" value="P:protein import into nucleus"/>
    <property type="evidence" value="ECO:0007669"/>
    <property type="project" value="TreeGrafter"/>
</dbReference>
<dbReference type="EMBL" id="MU128939">
    <property type="protein sequence ID" value="KAF9516474.1"/>
    <property type="molecule type" value="Genomic_DNA"/>
</dbReference>
<dbReference type="Gene3D" id="1.25.10.10">
    <property type="entry name" value="Leucine-rich Repeat Variant"/>
    <property type="match status" value="1"/>
</dbReference>
<dbReference type="GO" id="GO:0031267">
    <property type="term" value="F:small GTPase binding"/>
    <property type="evidence" value="ECO:0007669"/>
    <property type="project" value="InterPro"/>
</dbReference>
<evidence type="ECO:0000256" key="2">
    <source>
        <dbReference type="ARBA" id="ARBA00004496"/>
    </source>
</evidence>
<dbReference type="GO" id="GO:0005635">
    <property type="term" value="C:nuclear envelope"/>
    <property type="evidence" value="ECO:0007669"/>
    <property type="project" value="TreeGrafter"/>
</dbReference>
<dbReference type="Pfam" id="PF08506">
    <property type="entry name" value="Cse1"/>
    <property type="match status" value="1"/>
</dbReference>
<dbReference type="Pfam" id="PF03810">
    <property type="entry name" value="IBN_N"/>
    <property type="match status" value="1"/>
</dbReference>
<feature type="region of interest" description="Disordered" evidence="7">
    <location>
        <begin position="974"/>
        <end position="1005"/>
    </location>
</feature>
<evidence type="ECO:0000259" key="8">
    <source>
        <dbReference type="PROSITE" id="PS50166"/>
    </source>
</evidence>